<organism evidence="2 3">
    <name type="scientific">Caldanaerobius fijiensis DSM 17918</name>
    <dbReference type="NCBI Taxonomy" id="1121256"/>
    <lineage>
        <taxon>Bacteria</taxon>
        <taxon>Bacillati</taxon>
        <taxon>Bacillota</taxon>
        <taxon>Clostridia</taxon>
        <taxon>Thermoanaerobacterales</taxon>
        <taxon>Thermoanaerobacteraceae</taxon>
        <taxon>Caldanaerobius</taxon>
    </lineage>
</organism>
<dbReference type="RefSeq" id="WP_073346474.1">
    <property type="nucleotide sequence ID" value="NZ_FQVH01000056.1"/>
</dbReference>
<dbReference type="InterPro" id="IPR012336">
    <property type="entry name" value="Thioredoxin-like_fold"/>
</dbReference>
<feature type="domain" description="Thioredoxin-like fold" evidence="1">
    <location>
        <begin position="11"/>
        <end position="95"/>
    </location>
</feature>
<dbReference type="InterPro" id="IPR036249">
    <property type="entry name" value="Thioredoxin-like_sf"/>
</dbReference>
<dbReference type="STRING" id="1121256.SAMN02746089_02692"/>
<gene>
    <name evidence="2" type="ORF">SAMN02746089_02692</name>
</gene>
<evidence type="ECO:0000259" key="1">
    <source>
        <dbReference type="Pfam" id="PF13192"/>
    </source>
</evidence>
<dbReference type="Pfam" id="PF13192">
    <property type="entry name" value="Thioredoxin_3"/>
    <property type="match status" value="1"/>
</dbReference>
<name>A0A1M5F6I5_9THEO</name>
<evidence type="ECO:0000313" key="2">
    <source>
        <dbReference type="EMBL" id="SHF87146.1"/>
    </source>
</evidence>
<accession>A0A1M5F6I5</accession>
<dbReference type="SUPFAM" id="SSF52833">
    <property type="entry name" value="Thioredoxin-like"/>
    <property type="match status" value="1"/>
</dbReference>
<dbReference type="EMBL" id="FQVH01000056">
    <property type="protein sequence ID" value="SHF87146.1"/>
    <property type="molecule type" value="Genomic_DNA"/>
</dbReference>
<sequence length="103" mass="11491">MATDHGIKIQLVYLKEPCTACVIIGDAIKEILDKVQKECSYEGIEVDIEMLELEDLKQVRFIEGLEVEKFPALLINGEQITAGNIPSKKQLMTTIKSIKSLKG</sequence>
<reference evidence="2 3" key="1">
    <citation type="submission" date="2016-11" db="EMBL/GenBank/DDBJ databases">
        <authorList>
            <person name="Jaros S."/>
            <person name="Januszkiewicz K."/>
            <person name="Wedrychowicz H."/>
        </authorList>
    </citation>
    <scope>NUCLEOTIDE SEQUENCE [LARGE SCALE GENOMIC DNA]</scope>
    <source>
        <strain evidence="2 3">DSM 17918</strain>
    </source>
</reference>
<protein>
    <submittedName>
        <fullName evidence="2">Thioredoxin domain-containing protein</fullName>
    </submittedName>
</protein>
<dbReference type="Gene3D" id="3.40.30.10">
    <property type="entry name" value="Glutaredoxin"/>
    <property type="match status" value="1"/>
</dbReference>
<proteinExistence type="predicted"/>
<evidence type="ECO:0000313" key="3">
    <source>
        <dbReference type="Proteomes" id="UP000184088"/>
    </source>
</evidence>
<keyword evidence="3" id="KW-1185">Reference proteome</keyword>
<dbReference type="Proteomes" id="UP000184088">
    <property type="component" value="Unassembled WGS sequence"/>
</dbReference>
<dbReference type="AlphaFoldDB" id="A0A1M5F6I5"/>
<dbReference type="OrthoDB" id="9871344at2"/>